<evidence type="ECO:0000313" key="17">
    <source>
        <dbReference type="EMBL" id="DAF97032.1"/>
    </source>
</evidence>
<evidence type="ECO:0000256" key="14">
    <source>
        <dbReference type="ARBA" id="ARBA00023170"/>
    </source>
</evidence>
<evidence type="ECO:0000256" key="9">
    <source>
        <dbReference type="ARBA" id="ARBA00022840"/>
    </source>
</evidence>
<dbReference type="EMBL" id="BK016125">
    <property type="protein sequence ID" value="DAF97032.1"/>
    <property type="molecule type" value="Genomic_DNA"/>
</dbReference>
<feature type="domain" description="ALK/LTK-like glycine-rich" evidence="16">
    <location>
        <begin position="23"/>
        <end position="284"/>
    </location>
</feature>
<sequence>MGTPISVKKNQVLKYEYTGAARSVTLPAGTYKLEVWGAQGGNYETNYGGAGGYSVGTLTITQNTDFYIYVGSQPASTSTTRTTTHGGYNGGGAGCNRDYNGTYTYGQGGGGGTDIRIGQDSLYARVIVAGGGGGSASNGDEARTKYGGGLTGGCASANFAGSQTSGGVGNAGSFGKGGSVSSDNSTGAFNYKYGPGGGGGGWYGGGNTTAYSDTESDIRVYNGGGSGYVYTADTATNYPSGCLLNSSYYLAEAQTIAGNTSFPSPNGGTETGHEGNGYARITVLAVESSISASVKVGGQWHQANEMFVKVNGVWKECVEAWMKVNGVWKSLAESTPSTSATYTITLGANVGKITANGEIPQRDKLSYHVSKGDTIVVTSTTFNANSYTMVFSHTPANVSFSKKTNNGTGTRATTSVTFTMPASDLTVGFTLKSGAGA</sequence>
<dbReference type="Pfam" id="PF12810">
    <property type="entry name" value="ALK_LTK_GRD"/>
    <property type="match status" value="1"/>
</dbReference>
<keyword evidence="14" id="KW-0675">Receptor</keyword>
<dbReference type="InterPro" id="IPR055163">
    <property type="entry name" value="ALK/LTK-like_GRD"/>
</dbReference>
<keyword evidence="4" id="KW-0808">Transferase</keyword>
<dbReference type="EC" id="2.7.10.1" evidence="2"/>
<name>A0A8S5URB1_9CAUD</name>
<evidence type="ECO:0000256" key="8">
    <source>
        <dbReference type="ARBA" id="ARBA00022777"/>
    </source>
</evidence>
<dbReference type="GO" id="GO:0005524">
    <property type="term" value="F:ATP binding"/>
    <property type="evidence" value="ECO:0007669"/>
    <property type="project" value="UniProtKB-KW"/>
</dbReference>
<evidence type="ECO:0000256" key="12">
    <source>
        <dbReference type="ARBA" id="ARBA00023137"/>
    </source>
</evidence>
<protein>
    <recommendedName>
        <fullName evidence="2">receptor protein-tyrosine kinase</fullName>
        <ecNumber evidence="2">2.7.10.1</ecNumber>
    </recommendedName>
</protein>
<keyword evidence="15" id="KW-0325">Glycoprotein</keyword>
<keyword evidence="8" id="KW-0418">Kinase</keyword>
<evidence type="ECO:0000256" key="4">
    <source>
        <dbReference type="ARBA" id="ARBA00022679"/>
    </source>
</evidence>
<keyword evidence="9" id="KW-0067">ATP-binding</keyword>
<evidence type="ECO:0000256" key="2">
    <source>
        <dbReference type="ARBA" id="ARBA00011902"/>
    </source>
</evidence>
<accession>A0A8S5URB1</accession>
<comment type="subcellular location">
    <subcellularLocation>
        <location evidence="1">Cell membrane</location>
        <topology evidence="1">Single-pass type I membrane protein</topology>
    </subcellularLocation>
</comment>
<proteinExistence type="predicted"/>
<keyword evidence="13" id="KW-1015">Disulfide bond</keyword>
<evidence type="ECO:0000256" key="5">
    <source>
        <dbReference type="ARBA" id="ARBA00022692"/>
    </source>
</evidence>
<keyword evidence="5" id="KW-0812">Transmembrane</keyword>
<keyword evidence="12" id="KW-0829">Tyrosine-protein kinase</keyword>
<evidence type="ECO:0000259" key="16">
    <source>
        <dbReference type="Pfam" id="PF12810"/>
    </source>
</evidence>
<dbReference type="GO" id="GO:0005886">
    <property type="term" value="C:plasma membrane"/>
    <property type="evidence" value="ECO:0007669"/>
    <property type="project" value="UniProtKB-SubCell"/>
</dbReference>
<evidence type="ECO:0000256" key="11">
    <source>
        <dbReference type="ARBA" id="ARBA00023136"/>
    </source>
</evidence>
<keyword evidence="3" id="KW-1003">Cell membrane</keyword>
<evidence type="ECO:0000256" key="6">
    <source>
        <dbReference type="ARBA" id="ARBA00022729"/>
    </source>
</evidence>
<organism evidence="17">
    <name type="scientific">Siphoviridae sp. ctg6c78</name>
    <dbReference type="NCBI Taxonomy" id="2825603"/>
    <lineage>
        <taxon>Viruses</taxon>
        <taxon>Duplodnaviria</taxon>
        <taxon>Heunggongvirae</taxon>
        <taxon>Uroviricota</taxon>
        <taxon>Caudoviricetes</taxon>
    </lineage>
</organism>
<keyword evidence="6" id="KW-0732">Signal</keyword>
<keyword evidence="11" id="KW-0472">Membrane</keyword>
<keyword evidence="7" id="KW-0547">Nucleotide-binding</keyword>
<keyword evidence="10" id="KW-1133">Transmembrane helix</keyword>
<dbReference type="GO" id="GO:0004714">
    <property type="term" value="F:transmembrane receptor protein tyrosine kinase activity"/>
    <property type="evidence" value="ECO:0007669"/>
    <property type="project" value="UniProtKB-EC"/>
</dbReference>
<evidence type="ECO:0000256" key="15">
    <source>
        <dbReference type="ARBA" id="ARBA00023180"/>
    </source>
</evidence>
<evidence type="ECO:0000256" key="7">
    <source>
        <dbReference type="ARBA" id="ARBA00022741"/>
    </source>
</evidence>
<evidence type="ECO:0000256" key="10">
    <source>
        <dbReference type="ARBA" id="ARBA00022989"/>
    </source>
</evidence>
<evidence type="ECO:0000256" key="1">
    <source>
        <dbReference type="ARBA" id="ARBA00004251"/>
    </source>
</evidence>
<evidence type="ECO:0000256" key="3">
    <source>
        <dbReference type="ARBA" id="ARBA00022475"/>
    </source>
</evidence>
<reference evidence="17" key="1">
    <citation type="journal article" date="2021" name="Proc. Natl. Acad. Sci. U.S.A.">
        <title>A Catalog of Tens of Thousands of Viruses from Human Metagenomes Reveals Hidden Associations with Chronic Diseases.</title>
        <authorList>
            <person name="Tisza M.J."/>
            <person name="Buck C.B."/>
        </authorList>
    </citation>
    <scope>NUCLEOTIDE SEQUENCE</scope>
    <source>
        <strain evidence="17">Ctg6c78</strain>
    </source>
</reference>
<evidence type="ECO:0000256" key="13">
    <source>
        <dbReference type="ARBA" id="ARBA00023157"/>
    </source>
</evidence>